<evidence type="ECO:0000313" key="3">
    <source>
        <dbReference type="EMBL" id="MBO2007561.1"/>
    </source>
</evidence>
<comment type="caution">
    <text evidence="3">The sequence shown here is derived from an EMBL/GenBank/DDBJ whole genome shotgun (WGS) entry which is preliminary data.</text>
</comment>
<name>A0ABS3Q8L6_9BACT</name>
<evidence type="ECO:0000256" key="2">
    <source>
        <dbReference type="SAM" id="MobiDB-lite"/>
    </source>
</evidence>
<dbReference type="Proteomes" id="UP000664369">
    <property type="component" value="Unassembled WGS sequence"/>
</dbReference>
<keyword evidence="1" id="KW-0175">Coiled coil</keyword>
<evidence type="ECO:0000313" key="4">
    <source>
        <dbReference type="Proteomes" id="UP000664369"/>
    </source>
</evidence>
<feature type="compositionally biased region" description="Basic and acidic residues" evidence="2">
    <location>
        <begin position="97"/>
        <end position="111"/>
    </location>
</feature>
<gene>
    <name evidence="3" type="ORF">J4E00_00765</name>
</gene>
<dbReference type="EMBL" id="JAGETZ010000001">
    <property type="protein sequence ID" value="MBO2007561.1"/>
    <property type="molecule type" value="Genomic_DNA"/>
</dbReference>
<protein>
    <recommendedName>
        <fullName evidence="5">YtxH domain-containing protein</fullName>
    </recommendedName>
</protein>
<accession>A0ABS3Q8L6</accession>
<organism evidence="3 4">
    <name type="scientific">Hymenobacter negativus</name>
    <dbReference type="NCBI Taxonomy" id="2795026"/>
    <lineage>
        <taxon>Bacteria</taxon>
        <taxon>Pseudomonadati</taxon>
        <taxon>Bacteroidota</taxon>
        <taxon>Cytophagia</taxon>
        <taxon>Cytophagales</taxon>
        <taxon>Hymenobacteraceae</taxon>
        <taxon>Hymenobacter</taxon>
    </lineage>
</organism>
<sequence length="134" mass="14404">MDIKFPKVLGFLNLKSGTDAVTEANLQSAEDKIASLEQAKTTAEETLATVRGELATAQGDLKTATDNLTKAGTDLKAEQDKVATLEQWKKNQQATDGRQEDDSNHLDEQPEAKASWEVAADSAIASAKKRTGTK</sequence>
<proteinExistence type="predicted"/>
<dbReference type="RefSeq" id="WP_208173099.1">
    <property type="nucleotide sequence ID" value="NZ_JAGETZ010000001.1"/>
</dbReference>
<evidence type="ECO:0000256" key="1">
    <source>
        <dbReference type="SAM" id="Coils"/>
    </source>
</evidence>
<evidence type="ECO:0008006" key="5">
    <source>
        <dbReference type="Google" id="ProtNLM"/>
    </source>
</evidence>
<reference evidence="3 4" key="1">
    <citation type="submission" date="2021-03" db="EMBL/GenBank/DDBJ databases">
        <authorList>
            <person name="Kim M.K."/>
        </authorList>
    </citation>
    <scope>NUCLEOTIDE SEQUENCE [LARGE SCALE GENOMIC DNA]</scope>
    <source>
        <strain evidence="3 4">BT442</strain>
    </source>
</reference>
<feature type="coiled-coil region" evidence="1">
    <location>
        <begin position="19"/>
        <end position="53"/>
    </location>
</feature>
<feature type="region of interest" description="Disordered" evidence="2">
    <location>
        <begin position="90"/>
        <end position="134"/>
    </location>
</feature>
<keyword evidence="4" id="KW-1185">Reference proteome</keyword>